<dbReference type="Pfam" id="PF07314">
    <property type="entry name" value="Lit"/>
    <property type="match status" value="1"/>
</dbReference>
<dbReference type="RefSeq" id="WP_005541412.1">
    <property type="nucleotide sequence ID" value="NZ_JH378834.1"/>
</dbReference>
<dbReference type="PATRIC" id="fig|679200.3.peg.1741"/>
<protein>
    <submittedName>
        <fullName evidence="2">Integral membrane protein</fullName>
    </submittedName>
</protein>
<dbReference type="AlphaFoldDB" id="G5GJA6"/>
<evidence type="ECO:0000313" key="2">
    <source>
        <dbReference type="EMBL" id="EHI55231.1"/>
    </source>
</evidence>
<keyword evidence="1" id="KW-1133">Transmembrane helix</keyword>
<comment type="caution">
    <text evidence="2">The sequence shown here is derived from an EMBL/GenBank/DDBJ whole genome shotgun (WGS) entry which is preliminary data.</text>
</comment>
<dbReference type="HOGENOM" id="CLU_093826_0_0_9"/>
<feature type="transmembrane region" description="Helical" evidence="1">
    <location>
        <begin position="104"/>
        <end position="128"/>
    </location>
</feature>
<feature type="transmembrane region" description="Helical" evidence="1">
    <location>
        <begin position="205"/>
        <end position="224"/>
    </location>
</feature>
<feature type="transmembrane region" description="Helical" evidence="1">
    <location>
        <begin position="7"/>
        <end position="32"/>
    </location>
</feature>
<dbReference type="EMBL" id="ACZL01000026">
    <property type="protein sequence ID" value="EHI55231.1"/>
    <property type="molecule type" value="Genomic_DNA"/>
</dbReference>
<dbReference type="InterPro" id="IPR010178">
    <property type="entry name" value="Lit"/>
</dbReference>
<feature type="transmembrane region" description="Helical" evidence="1">
    <location>
        <begin position="140"/>
        <end position="160"/>
    </location>
</feature>
<evidence type="ECO:0000256" key="1">
    <source>
        <dbReference type="SAM" id="Phobius"/>
    </source>
</evidence>
<dbReference type="Proteomes" id="UP000003011">
    <property type="component" value="Unassembled WGS sequence"/>
</dbReference>
<sequence>MSIVRNILAIIFTFSLMIILLISSVDIVAYHIPGYYRYEYTKYSSHDRVGMDMDELLRVSGEMMAYLKGKRESLSDISAKIKNQPDVLFFNEKEAAHMKDVRELFIAAIFIRRILLAICILIPAIIKFSRGSLRKVMPKNLLAGSCIFLTLLLCVGGIIASNFSKYFVVFHHIFFNNDLWILDPATDNLINIVPEGFFLDTARNIAAIYLIFVVGIIVFSTVLIRHSAK</sequence>
<dbReference type="OrthoDB" id="9813051at2"/>
<reference evidence="2 3" key="1">
    <citation type="submission" date="2011-08" db="EMBL/GenBank/DDBJ databases">
        <title>The Genome Sequence of Johnsonella ignava ATCC 51276.</title>
        <authorList>
            <consortium name="The Broad Institute Genome Sequencing Platform"/>
            <person name="Earl A."/>
            <person name="Ward D."/>
            <person name="Feldgarden M."/>
            <person name="Gevers D."/>
            <person name="Izard J."/>
            <person name="Blanton J.M."/>
            <person name="Baranova O.V."/>
            <person name="Dewhirst F.E."/>
            <person name="Young S.K."/>
            <person name="Zeng Q."/>
            <person name="Gargeya S."/>
            <person name="Fitzgerald M."/>
            <person name="Haas B."/>
            <person name="Abouelleil A."/>
            <person name="Alvarado L."/>
            <person name="Arachchi H.M."/>
            <person name="Berlin A."/>
            <person name="Brown A."/>
            <person name="Chapman S.B."/>
            <person name="Chen Z."/>
            <person name="Dunbar C."/>
            <person name="Freedman E."/>
            <person name="Gearin G."/>
            <person name="Gellesch M."/>
            <person name="Goldberg J."/>
            <person name="Griggs A."/>
            <person name="Gujja S."/>
            <person name="Heiman D."/>
            <person name="Howarth C."/>
            <person name="Larson L."/>
            <person name="Lui A."/>
            <person name="MacDonald P.J.P."/>
            <person name="Montmayeur A."/>
            <person name="Murphy C."/>
            <person name="Neiman D."/>
            <person name="Pearson M."/>
            <person name="Priest M."/>
            <person name="Roberts A."/>
            <person name="Saif S."/>
            <person name="Shea T."/>
            <person name="Shenoy N."/>
            <person name="Sisk P."/>
            <person name="Stolte C."/>
            <person name="Sykes S."/>
            <person name="Wortman J."/>
            <person name="Nusbaum C."/>
            <person name="Birren B."/>
        </authorList>
    </citation>
    <scope>NUCLEOTIDE SEQUENCE [LARGE SCALE GENOMIC DNA]</scope>
    <source>
        <strain evidence="2 3">ATCC 51276</strain>
    </source>
</reference>
<keyword evidence="1" id="KW-0812">Transmembrane</keyword>
<organism evidence="2 3">
    <name type="scientific">Johnsonella ignava ATCC 51276</name>
    <dbReference type="NCBI Taxonomy" id="679200"/>
    <lineage>
        <taxon>Bacteria</taxon>
        <taxon>Bacillati</taxon>
        <taxon>Bacillota</taxon>
        <taxon>Clostridia</taxon>
        <taxon>Lachnospirales</taxon>
        <taxon>Lachnospiraceae</taxon>
        <taxon>Johnsonella</taxon>
    </lineage>
</organism>
<accession>G5GJA6</accession>
<dbReference type="eggNOG" id="COG4478">
    <property type="taxonomic scope" value="Bacteria"/>
</dbReference>
<name>G5GJA6_9FIRM</name>
<gene>
    <name evidence="2" type="ORF">HMPREF9333_01646</name>
</gene>
<proteinExistence type="predicted"/>
<keyword evidence="3" id="KW-1185">Reference proteome</keyword>
<dbReference type="STRING" id="679200.HMPREF9333_01646"/>
<dbReference type="NCBIfam" id="TIGR01906">
    <property type="entry name" value="integ_TIGR01906"/>
    <property type="match status" value="1"/>
</dbReference>
<evidence type="ECO:0000313" key="3">
    <source>
        <dbReference type="Proteomes" id="UP000003011"/>
    </source>
</evidence>
<keyword evidence="1" id="KW-0472">Membrane</keyword>